<evidence type="ECO:0000313" key="5">
    <source>
        <dbReference type="EMBL" id="HGF33503.1"/>
    </source>
</evidence>
<keyword evidence="2" id="KW-0238">DNA-binding</keyword>
<dbReference type="GO" id="GO:0003700">
    <property type="term" value="F:DNA-binding transcription factor activity"/>
    <property type="evidence" value="ECO:0007669"/>
    <property type="project" value="InterPro"/>
</dbReference>
<comment type="caution">
    <text evidence="5">The sequence shown here is derived from an EMBL/GenBank/DDBJ whole genome shotgun (WGS) entry which is preliminary data.</text>
</comment>
<evidence type="ECO:0000256" key="3">
    <source>
        <dbReference type="ARBA" id="ARBA00023163"/>
    </source>
</evidence>
<dbReference type="InterPro" id="IPR051081">
    <property type="entry name" value="HTH_MetalResp_TranReg"/>
</dbReference>
<dbReference type="GO" id="GO:0003677">
    <property type="term" value="F:DNA binding"/>
    <property type="evidence" value="ECO:0007669"/>
    <property type="project" value="UniProtKB-KW"/>
</dbReference>
<dbReference type="AlphaFoldDB" id="A0A7C3UXY3"/>
<sequence length="99" mass="11436">MNDDGNTQGRLDKAARCLRVLAHPIRLHIIYLLGQGEQSVHELKQQVQASQSSVSQHLNLLKDKDIVESRRAAQQVFYRLKDRRVLQLTALTRELFCKE</sequence>
<dbReference type="Pfam" id="PF01022">
    <property type="entry name" value="HTH_5"/>
    <property type="match status" value="1"/>
</dbReference>
<dbReference type="InterPro" id="IPR011991">
    <property type="entry name" value="ArsR-like_HTH"/>
</dbReference>
<dbReference type="Gene3D" id="1.10.10.10">
    <property type="entry name" value="Winged helix-like DNA-binding domain superfamily/Winged helix DNA-binding domain"/>
    <property type="match status" value="1"/>
</dbReference>
<keyword evidence="1" id="KW-0805">Transcription regulation</keyword>
<dbReference type="NCBIfam" id="NF033788">
    <property type="entry name" value="HTH_metalloreg"/>
    <property type="match status" value="1"/>
</dbReference>
<evidence type="ECO:0000256" key="1">
    <source>
        <dbReference type="ARBA" id="ARBA00023015"/>
    </source>
</evidence>
<feature type="domain" description="HTH arsR-type" evidence="4">
    <location>
        <begin position="6"/>
        <end position="99"/>
    </location>
</feature>
<protein>
    <submittedName>
        <fullName evidence="5">ArsR family transcriptional regulator</fullName>
    </submittedName>
</protein>
<name>A0A7C3UXY3_9BACT</name>
<keyword evidence="3" id="KW-0804">Transcription</keyword>
<gene>
    <name evidence="5" type="ORF">ENW96_03810</name>
</gene>
<dbReference type="PANTHER" id="PTHR33154:SF28">
    <property type="entry name" value="HTH-TYPE TRANSCRIPTIONAL REGULATOR YGAV-RELATED"/>
    <property type="match status" value="1"/>
</dbReference>
<dbReference type="InterPro" id="IPR036388">
    <property type="entry name" value="WH-like_DNA-bd_sf"/>
</dbReference>
<dbReference type="InterPro" id="IPR036390">
    <property type="entry name" value="WH_DNA-bd_sf"/>
</dbReference>
<dbReference type="PROSITE" id="PS50987">
    <property type="entry name" value="HTH_ARSR_2"/>
    <property type="match status" value="1"/>
</dbReference>
<evidence type="ECO:0000259" key="4">
    <source>
        <dbReference type="PROSITE" id="PS50987"/>
    </source>
</evidence>
<dbReference type="SMART" id="SM00418">
    <property type="entry name" value="HTH_ARSR"/>
    <property type="match status" value="1"/>
</dbReference>
<accession>A0A7C3UXY3</accession>
<dbReference type="PANTHER" id="PTHR33154">
    <property type="entry name" value="TRANSCRIPTIONAL REGULATOR, ARSR FAMILY"/>
    <property type="match status" value="1"/>
</dbReference>
<organism evidence="5">
    <name type="scientific">Desulfobacca acetoxidans</name>
    <dbReference type="NCBI Taxonomy" id="60893"/>
    <lineage>
        <taxon>Bacteria</taxon>
        <taxon>Pseudomonadati</taxon>
        <taxon>Thermodesulfobacteriota</taxon>
        <taxon>Desulfobaccia</taxon>
        <taxon>Desulfobaccales</taxon>
        <taxon>Desulfobaccaceae</taxon>
        <taxon>Desulfobacca</taxon>
    </lineage>
</organism>
<reference evidence="5" key="1">
    <citation type="journal article" date="2020" name="mSystems">
        <title>Genome- and Community-Level Interaction Insights into Carbon Utilization and Element Cycling Functions of Hydrothermarchaeota in Hydrothermal Sediment.</title>
        <authorList>
            <person name="Zhou Z."/>
            <person name="Liu Y."/>
            <person name="Xu W."/>
            <person name="Pan J."/>
            <person name="Luo Z.H."/>
            <person name="Li M."/>
        </authorList>
    </citation>
    <scope>NUCLEOTIDE SEQUENCE [LARGE SCALE GENOMIC DNA]</scope>
    <source>
        <strain evidence="5">SpSt-897</strain>
    </source>
</reference>
<dbReference type="SUPFAM" id="SSF46785">
    <property type="entry name" value="Winged helix' DNA-binding domain"/>
    <property type="match status" value="1"/>
</dbReference>
<dbReference type="InterPro" id="IPR001845">
    <property type="entry name" value="HTH_ArsR_DNA-bd_dom"/>
</dbReference>
<evidence type="ECO:0000256" key="2">
    <source>
        <dbReference type="ARBA" id="ARBA00023125"/>
    </source>
</evidence>
<dbReference type="CDD" id="cd00090">
    <property type="entry name" value="HTH_ARSR"/>
    <property type="match status" value="1"/>
</dbReference>
<dbReference type="PRINTS" id="PR00778">
    <property type="entry name" value="HTHARSR"/>
</dbReference>
<proteinExistence type="predicted"/>
<dbReference type="EMBL" id="DTMF01000098">
    <property type="protein sequence ID" value="HGF33503.1"/>
    <property type="molecule type" value="Genomic_DNA"/>
</dbReference>